<sequence>MLTVSQLRAARAMIALTVDELATLTGLSSSDIHDAEKGEAFSDALLASRLQGALESRGIVFLAAGQEDASIGPGIRLRSGQQDEGLRPERLNATNDD</sequence>
<accession>A0A6A8AB21</accession>
<dbReference type="GO" id="GO:0003677">
    <property type="term" value="F:DNA binding"/>
    <property type="evidence" value="ECO:0007669"/>
    <property type="project" value="UniProtKB-KW"/>
</dbReference>
<reference evidence="2 3" key="1">
    <citation type="submission" date="2019-11" db="EMBL/GenBank/DDBJ databases">
        <title>Genome analysis of Rhizobacterium cereale a novel genus and species isolated from maize roots in North Spain.</title>
        <authorList>
            <person name="Menendez E."/>
            <person name="Flores-Felix J.D."/>
            <person name="Ramirez-Bahena M.-H."/>
            <person name="Igual J.M."/>
            <person name="Garcia-Fraile P."/>
            <person name="Peix A."/>
            <person name="Velazquez E."/>
        </authorList>
    </citation>
    <scope>NUCLEOTIDE SEQUENCE [LARGE SCALE GENOMIC DNA]</scope>
    <source>
        <strain evidence="2 3">RZME27</strain>
    </source>
</reference>
<proteinExistence type="predicted"/>
<organism evidence="2 3">
    <name type="scientific">Endobacterium cereale</name>
    <dbReference type="NCBI Taxonomy" id="2663029"/>
    <lineage>
        <taxon>Bacteria</taxon>
        <taxon>Pseudomonadati</taxon>
        <taxon>Pseudomonadota</taxon>
        <taxon>Alphaproteobacteria</taxon>
        <taxon>Hyphomicrobiales</taxon>
        <taxon>Rhizobiaceae</taxon>
        <taxon>Endobacterium</taxon>
    </lineage>
</organism>
<dbReference type="RefSeq" id="WP_153356961.1">
    <property type="nucleotide sequence ID" value="NZ_JAYKOO010000002.1"/>
</dbReference>
<dbReference type="SUPFAM" id="SSF47413">
    <property type="entry name" value="lambda repressor-like DNA-binding domains"/>
    <property type="match status" value="1"/>
</dbReference>
<feature type="region of interest" description="Disordered" evidence="1">
    <location>
        <begin position="72"/>
        <end position="97"/>
    </location>
</feature>
<dbReference type="Proteomes" id="UP000435138">
    <property type="component" value="Unassembled WGS sequence"/>
</dbReference>
<gene>
    <name evidence="2" type="ORF">GAO09_20830</name>
</gene>
<dbReference type="InterPro" id="IPR010982">
    <property type="entry name" value="Lambda_DNA-bd_dom_sf"/>
</dbReference>
<name>A0A6A8AB21_9HYPH</name>
<dbReference type="AlphaFoldDB" id="A0A6A8AB21"/>
<evidence type="ECO:0000313" key="2">
    <source>
        <dbReference type="EMBL" id="MQY48483.1"/>
    </source>
</evidence>
<keyword evidence="2" id="KW-0238">DNA-binding</keyword>
<evidence type="ECO:0000256" key="1">
    <source>
        <dbReference type="SAM" id="MobiDB-lite"/>
    </source>
</evidence>
<evidence type="ECO:0000313" key="3">
    <source>
        <dbReference type="Proteomes" id="UP000435138"/>
    </source>
</evidence>
<keyword evidence="3" id="KW-1185">Reference proteome</keyword>
<comment type="caution">
    <text evidence="2">The sequence shown here is derived from an EMBL/GenBank/DDBJ whole genome shotgun (WGS) entry which is preliminary data.</text>
</comment>
<dbReference type="Gene3D" id="1.10.260.40">
    <property type="entry name" value="lambda repressor-like DNA-binding domains"/>
    <property type="match status" value="1"/>
</dbReference>
<dbReference type="EMBL" id="WIXI01000048">
    <property type="protein sequence ID" value="MQY48483.1"/>
    <property type="molecule type" value="Genomic_DNA"/>
</dbReference>
<protein>
    <submittedName>
        <fullName evidence="2">DNA-binding protein</fullName>
    </submittedName>
</protein>